<organism evidence="4 5">
    <name type="scientific">Neoroseomonas lacus</name>
    <dbReference type="NCBI Taxonomy" id="287609"/>
    <lineage>
        <taxon>Bacteria</taxon>
        <taxon>Pseudomonadati</taxon>
        <taxon>Pseudomonadota</taxon>
        <taxon>Alphaproteobacteria</taxon>
        <taxon>Acetobacterales</taxon>
        <taxon>Acetobacteraceae</taxon>
        <taxon>Neoroseomonas</taxon>
    </lineage>
</organism>
<name>A0A917K5N9_9PROT</name>
<dbReference type="InterPro" id="IPR026045">
    <property type="entry name" value="Ferric-bd"/>
</dbReference>
<dbReference type="SUPFAM" id="SSF53850">
    <property type="entry name" value="Periplasmic binding protein-like II"/>
    <property type="match status" value="1"/>
</dbReference>
<evidence type="ECO:0000256" key="3">
    <source>
        <dbReference type="PIRSR" id="PIRSR002825-1"/>
    </source>
</evidence>
<gene>
    <name evidence="4" type="primary">idiA</name>
    <name evidence="4" type="ORF">GCM10011320_06020</name>
</gene>
<keyword evidence="5" id="KW-1185">Reference proteome</keyword>
<feature type="binding site" evidence="3">
    <location>
        <position position="54"/>
    </location>
    <ligand>
        <name>Fe cation</name>
        <dbReference type="ChEBI" id="CHEBI:24875"/>
    </ligand>
</feature>
<dbReference type="AlphaFoldDB" id="A0A917K5N9"/>
<accession>A0A917K5N9</accession>
<evidence type="ECO:0000313" key="5">
    <source>
        <dbReference type="Proteomes" id="UP000661507"/>
    </source>
</evidence>
<evidence type="ECO:0000313" key="4">
    <source>
        <dbReference type="EMBL" id="GGJ01956.1"/>
    </source>
</evidence>
<feature type="binding site" evidence="3">
    <location>
        <position position="242"/>
    </location>
    <ligand>
        <name>Fe cation</name>
        <dbReference type="ChEBI" id="CHEBI:24875"/>
    </ligand>
</feature>
<reference evidence="4" key="1">
    <citation type="journal article" date="2014" name="Int. J. Syst. Evol. Microbiol.">
        <title>Complete genome sequence of Corynebacterium casei LMG S-19264T (=DSM 44701T), isolated from a smear-ripened cheese.</title>
        <authorList>
            <consortium name="US DOE Joint Genome Institute (JGI-PGF)"/>
            <person name="Walter F."/>
            <person name="Albersmeier A."/>
            <person name="Kalinowski J."/>
            <person name="Ruckert C."/>
        </authorList>
    </citation>
    <scope>NUCLEOTIDE SEQUENCE</scope>
    <source>
        <strain evidence="4">CGMCC 1.3617</strain>
    </source>
</reference>
<evidence type="ECO:0000256" key="2">
    <source>
        <dbReference type="ARBA" id="ARBA00022729"/>
    </source>
</evidence>
<dbReference type="GO" id="GO:0046872">
    <property type="term" value="F:metal ion binding"/>
    <property type="evidence" value="ECO:0007669"/>
    <property type="project" value="UniProtKB-KW"/>
</dbReference>
<evidence type="ECO:0000256" key="1">
    <source>
        <dbReference type="ARBA" id="ARBA00008520"/>
    </source>
</evidence>
<proteinExistence type="inferred from homology"/>
<dbReference type="GO" id="GO:0030288">
    <property type="term" value="C:outer membrane-bounded periplasmic space"/>
    <property type="evidence" value="ECO:0007669"/>
    <property type="project" value="TreeGrafter"/>
</dbReference>
<dbReference type="PANTHER" id="PTHR30006:SF15">
    <property type="entry name" value="IRON-UTILIZATION PERIPLASMIC PROTEIN"/>
    <property type="match status" value="1"/>
</dbReference>
<reference evidence="4" key="2">
    <citation type="submission" date="2020-09" db="EMBL/GenBank/DDBJ databases">
        <authorList>
            <person name="Sun Q."/>
            <person name="Zhou Y."/>
        </authorList>
    </citation>
    <scope>NUCLEOTIDE SEQUENCE</scope>
    <source>
        <strain evidence="4">CGMCC 1.3617</strain>
    </source>
</reference>
<dbReference type="RefSeq" id="WP_229681058.1">
    <property type="nucleotide sequence ID" value="NZ_BMKW01000001.1"/>
</dbReference>
<comment type="similarity">
    <text evidence="1">Belongs to the bacterial solute-binding protein 1 family.</text>
</comment>
<keyword evidence="3" id="KW-0408">Iron</keyword>
<dbReference type="PIRSF" id="PIRSF002825">
    <property type="entry name" value="CfbpA"/>
    <property type="match status" value="1"/>
</dbReference>
<dbReference type="Proteomes" id="UP000661507">
    <property type="component" value="Unassembled WGS sequence"/>
</dbReference>
<dbReference type="EMBL" id="BMKW01000001">
    <property type="protein sequence ID" value="GGJ01956.1"/>
    <property type="molecule type" value="Genomic_DNA"/>
</dbReference>
<sequence>MATTLANASHLRYASATSHEVFMLRRHLLALAVIAAPVAASAQTQEVNVYSARHYDTDAQLYEAFTRETGIRVRTIQGDADQLMARIQSEGANSPADVFITVDATRLARAAQAGILQPYAIPHVDERVPAGLRDPNGLWFAITKRGRVIMYDRQAGPPPGLTRYEDLADPRFRGQICVRASNHPYNIALATDMLAADGTEATEAWARGVAANLARPPQGGDRDQFRAIPSGQCRIAIANTYYLGHVGKSESPADRAIFERIGVIFPNQAAGDRGTHINVSGAGLVKTAPHAEAARRFLDFLVSDEAQRIVALGNMEYPAVPGAPTDPILTAMGSFRADSIAALLDPARAAEALQIMQRSGWR</sequence>
<dbReference type="Gene3D" id="3.40.190.10">
    <property type="entry name" value="Periplasmic binding protein-like II"/>
    <property type="match status" value="2"/>
</dbReference>
<dbReference type="Pfam" id="PF13343">
    <property type="entry name" value="SBP_bac_6"/>
    <property type="match status" value="1"/>
</dbReference>
<keyword evidence="3" id="KW-0479">Metal-binding</keyword>
<comment type="caution">
    <text evidence="4">The sequence shown here is derived from an EMBL/GenBank/DDBJ whole genome shotgun (WGS) entry which is preliminary data.</text>
</comment>
<feature type="binding site" evidence="3">
    <location>
        <position position="241"/>
    </location>
    <ligand>
        <name>Fe cation</name>
        <dbReference type="ChEBI" id="CHEBI:24875"/>
    </ligand>
</feature>
<protein>
    <submittedName>
        <fullName evidence="4">Iron deficiency-induced protein A</fullName>
    </submittedName>
</protein>
<dbReference type="PANTHER" id="PTHR30006">
    <property type="entry name" value="THIAMINE-BINDING PERIPLASMIC PROTEIN-RELATED"/>
    <property type="match status" value="1"/>
</dbReference>
<keyword evidence="2" id="KW-0732">Signal</keyword>